<dbReference type="GO" id="GO:0046872">
    <property type="term" value="F:metal ion binding"/>
    <property type="evidence" value="ECO:0007669"/>
    <property type="project" value="UniProtKB-KW"/>
</dbReference>
<dbReference type="GO" id="GO:0016791">
    <property type="term" value="F:phosphatase activity"/>
    <property type="evidence" value="ECO:0007669"/>
    <property type="project" value="InterPro"/>
</dbReference>
<dbReference type="SFLD" id="SFLDS00003">
    <property type="entry name" value="Haloacid_Dehalogenase"/>
    <property type="match status" value="1"/>
</dbReference>
<dbReference type="OrthoDB" id="426235at2759"/>
<dbReference type="Proteomes" id="UP000194236">
    <property type="component" value="Unassembled WGS sequence"/>
</dbReference>
<evidence type="ECO:0000256" key="3">
    <source>
        <dbReference type="ARBA" id="ARBA00022723"/>
    </source>
</evidence>
<dbReference type="CDD" id="cd07509">
    <property type="entry name" value="HAD_PPase"/>
    <property type="match status" value="1"/>
</dbReference>
<dbReference type="InterPro" id="IPR023214">
    <property type="entry name" value="HAD_sf"/>
</dbReference>
<dbReference type="PANTHER" id="PTHR19288">
    <property type="entry name" value="4-NITROPHENYLPHOSPHATASE-RELATED"/>
    <property type="match status" value="1"/>
</dbReference>
<comment type="similarity">
    <text evidence="2">Belongs to the HAD-like hydrolase superfamily.</text>
</comment>
<name>A0A1Y3BWC8_EURMA</name>
<gene>
    <name evidence="6" type="ORF">BLA29_007558</name>
</gene>
<dbReference type="SUPFAM" id="SSF56784">
    <property type="entry name" value="HAD-like"/>
    <property type="match status" value="1"/>
</dbReference>
<evidence type="ECO:0000256" key="4">
    <source>
        <dbReference type="ARBA" id="ARBA00022842"/>
    </source>
</evidence>
<dbReference type="Pfam" id="PF13242">
    <property type="entry name" value="Hydrolase_like"/>
    <property type="match status" value="1"/>
</dbReference>
<dbReference type="InterPro" id="IPR006355">
    <property type="entry name" value="LHPP/HDHD2"/>
</dbReference>
<organism evidence="6 7">
    <name type="scientific">Euroglyphus maynei</name>
    <name type="common">Mayne's house dust mite</name>
    <dbReference type="NCBI Taxonomy" id="6958"/>
    <lineage>
        <taxon>Eukaryota</taxon>
        <taxon>Metazoa</taxon>
        <taxon>Ecdysozoa</taxon>
        <taxon>Arthropoda</taxon>
        <taxon>Chelicerata</taxon>
        <taxon>Arachnida</taxon>
        <taxon>Acari</taxon>
        <taxon>Acariformes</taxon>
        <taxon>Sarcoptiformes</taxon>
        <taxon>Astigmata</taxon>
        <taxon>Psoroptidia</taxon>
        <taxon>Analgoidea</taxon>
        <taxon>Pyroglyphidae</taxon>
        <taxon>Pyroglyphinae</taxon>
        <taxon>Euroglyphus</taxon>
    </lineage>
</organism>
<dbReference type="NCBIfam" id="TIGR01458">
    <property type="entry name" value="HAD-SF-IIA-hyp3"/>
    <property type="match status" value="1"/>
</dbReference>
<evidence type="ECO:0000256" key="2">
    <source>
        <dbReference type="ARBA" id="ARBA00007958"/>
    </source>
</evidence>
<evidence type="ECO:0000256" key="5">
    <source>
        <dbReference type="ARBA" id="ARBA00039666"/>
    </source>
</evidence>
<comment type="caution">
    <text evidence="6">The sequence shown here is derived from an EMBL/GenBank/DDBJ whole genome shotgun (WGS) entry which is preliminary data.</text>
</comment>
<dbReference type="EMBL" id="MUJZ01003735">
    <property type="protein sequence ID" value="OTF83435.1"/>
    <property type="molecule type" value="Genomic_DNA"/>
</dbReference>
<dbReference type="PANTHER" id="PTHR19288:SF46">
    <property type="entry name" value="HALOACID DEHALOGENASE-LIKE HYDROLASE DOMAIN-CONTAINING PROTEIN 2"/>
    <property type="match status" value="1"/>
</dbReference>
<evidence type="ECO:0000313" key="7">
    <source>
        <dbReference type="Proteomes" id="UP000194236"/>
    </source>
</evidence>
<dbReference type="Pfam" id="PF13344">
    <property type="entry name" value="Hydrolase_6"/>
    <property type="match status" value="1"/>
</dbReference>
<accession>A0A1Y3BWC8</accession>
<evidence type="ECO:0000256" key="1">
    <source>
        <dbReference type="ARBA" id="ARBA00001946"/>
    </source>
</evidence>
<proteinExistence type="inferred from homology"/>
<reference evidence="6 7" key="1">
    <citation type="submission" date="2017-03" db="EMBL/GenBank/DDBJ databases">
        <title>Genome Survey of Euroglyphus maynei.</title>
        <authorList>
            <person name="Arlian L.G."/>
            <person name="Morgan M.S."/>
            <person name="Rider S.D."/>
        </authorList>
    </citation>
    <scope>NUCLEOTIDE SEQUENCE [LARGE SCALE GENOMIC DNA]</scope>
    <source>
        <strain evidence="6">Arlian Lab</strain>
        <tissue evidence="6">Whole body</tissue>
    </source>
</reference>
<comment type="cofactor">
    <cofactor evidence="1">
        <name>Mg(2+)</name>
        <dbReference type="ChEBI" id="CHEBI:18420"/>
    </cofactor>
</comment>
<sequence length="268" mass="29571">MFCKLKAVLIDLSGTIHIESNEIVGSIDALIRLRRSGLRYKFVTNTTKESQNFLYERLKSIGFDIEKNEIFTSLLAARDFIRNEKLRPHLLLEDCAMEDFQDVSKELADNNNGEAVVVGLAPSKFTYDTLNDSFNKLLNGARLVAIHQGRYYKTTKGLALGPGPFVKALAYGADIKSEDIKIVGKPNSDFFLSALQTLDANIQPDEAVMIGDDVRDDIAGAMTLGMKGILVQTGKYRPGDENKINPSPTLTVSTFAEAIETILSDLCN</sequence>
<dbReference type="Gene3D" id="3.40.50.1000">
    <property type="entry name" value="HAD superfamily/HAD-like"/>
    <property type="match status" value="2"/>
</dbReference>
<dbReference type="GO" id="GO:0005737">
    <property type="term" value="C:cytoplasm"/>
    <property type="evidence" value="ECO:0007669"/>
    <property type="project" value="TreeGrafter"/>
</dbReference>
<evidence type="ECO:0000313" key="6">
    <source>
        <dbReference type="EMBL" id="OTF83435.1"/>
    </source>
</evidence>
<dbReference type="SFLD" id="SFLDG01129">
    <property type="entry name" value="C1.5:_HAD__Beta-PGM__Phosphata"/>
    <property type="match status" value="1"/>
</dbReference>
<dbReference type="InterPro" id="IPR006357">
    <property type="entry name" value="HAD-SF_hydro_IIA"/>
</dbReference>
<keyword evidence="4" id="KW-0460">Magnesium</keyword>
<protein>
    <recommendedName>
        <fullName evidence="5">Haloacid dehalogenase-like hydrolase domain-containing protein 2</fullName>
    </recommendedName>
</protein>
<dbReference type="AlphaFoldDB" id="A0A1Y3BWC8"/>
<keyword evidence="3" id="KW-0479">Metal-binding</keyword>
<keyword evidence="6" id="KW-0378">Hydrolase</keyword>
<dbReference type="InterPro" id="IPR036412">
    <property type="entry name" value="HAD-like_sf"/>
</dbReference>
<keyword evidence="7" id="KW-1185">Reference proteome</keyword>